<sequence length="151" mass="16726">MRTRQILCPTDFSETAANALDYAIELANFYHVDIRLLHVKSSPYGKHNYGIIVETPDELEHHLEAYSLEKMNILLASIEDKLEAGLTVKTIIRSGGTVSQILEEAGEQDVGMIVLASHHGAGTLHFLHANLAEELVHKAKCPVLVVKDMNK</sequence>
<comment type="caution">
    <text evidence="3">The sequence shown here is derived from an EMBL/GenBank/DDBJ whole genome shotgun (WGS) entry which is preliminary data.</text>
</comment>
<organism evidence="3 4">
    <name type="scientific">Shewanella surugensis</name>
    <dbReference type="NCBI Taxonomy" id="212020"/>
    <lineage>
        <taxon>Bacteria</taxon>
        <taxon>Pseudomonadati</taxon>
        <taxon>Pseudomonadota</taxon>
        <taxon>Gammaproteobacteria</taxon>
        <taxon>Alteromonadales</taxon>
        <taxon>Shewanellaceae</taxon>
        <taxon>Shewanella</taxon>
    </lineage>
</organism>
<dbReference type="CDD" id="cd00293">
    <property type="entry name" value="USP-like"/>
    <property type="match status" value="1"/>
</dbReference>
<evidence type="ECO:0000313" key="3">
    <source>
        <dbReference type="EMBL" id="MCL1124503.1"/>
    </source>
</evidence>
<dbReference type="PANTHER" id="PTHR46268:SF22">
    <property type="entry name" value="SENSOR PROTEIN KDPD-RELATED"/>
    <property type="match status" value="1"/>
</dbReference>
<comment type="similarity">
    <text evidence="1">Belongs to the universal stress protein A family.</text>
</comment>
<proteinExistence type="inferred from homology"/>
<dbReference type="PRINTS" id="PR01438">
    <property type="entry name" value="UNVRSLSTRESS"/>
</dbReference>
<dbReference type="Pfam" id="PF00582">
    <property type="entry name" value="Usp"/>
    <property type="match status" value="1"/>
</dbReference>
<accession>A0ABT0L9W1</accession>
<dbReference type="EMBL" id="JAKIKS010000025">
    <property type="protein sequence ID" value="MCL1124503.1"/>
    <property type="molecule type" value="Genomic_DNA"/>
</dbReference>
<evidence type="ECO:0000256" key="1">
    <source>
        <dbReference type="ARBA" id="ARBA00008791"/>
    </source>
</evidence>
<name>A0ABT0L9W1_9GAMM</name>
<feature type="domain" description="UspA" evidence="2">
    <location>
        <begin position="4"/>
        <end position="147"/>
    </location>
</feature>
<dbReference type="Gene3D" id="3.40.50.620">
    <property type="entry name" value="HUPs"/>
    <property type="match status" value="1"/>
</dbReference>
<gene>
    <name evidence="3" type="ORF">L2764_08450</name>
</gene>
<evidence type="ECO:0000259" key="2">
    <source>
        <dbReference type="Pfam" id="PF00582"/>
    </source>
</evidence>
<evidence type="ECO:0000313" key="4">
    <source>
        <dbReference type="Proteomes" id="UP001203423"/>
    </source>
</evidence>
<reference evidence="3 4" key="1">
    <citation type="submission" date="2022-01" db="EMBL/GenBank/DDBJ databases">
        <title>Whole genome-based taxonomy of the Shewanellaceae.</title>
        <authorList>
            <person name="Martin-Rodriguez A.J."/>
        </authorList>
    </citation>
    <scope>NUCLEOTIDE SEQUENCE [LARGE SCALE GENOMIC DNA]</scope>
    <source>
        <strain evidence="3 4">DSM 17177</strain>
    </source>
</reference>
<protein>
    <submittedName>
        <fullName evidence="3">Universal stress protein</fullName>
    </submittedName>
</protein>
<dbReference type="InterPro" id="IPR006015">
    <property type="entry name" value="Universal_stress_UspA"/>
</dbReference>
<dbReference type="InterPro" id="IPR014729">
    <property type="entry name" value="Rossmann-like_a/b/a_fold"/>
</dbReference>
<dbReference type="Proteomes" id="UP001203423">
    <property type="component" value="Unassembled WGS sequence"/>
</dbReference>
<dbReference type="PANTHER" id="PTHR46268">
    <property type="entry name" value="STRESS RESPONSE PROTEIN NHAX"/>
    <property type="match status" value="1"/>
</dbReference>
<keyword evidence="4" id="KW-1185">Reference proteome</keyword>
<dbReference type="InterPro" id="IPR006016">
    <property type="entry name" value="UspA"/>
</dbReference>
<dbReference type="SUPFAM" id="SSF52402">
    <property type="entry name" value="Adenine nucleotide alpha hydrolases-like"/>
    <property type="match status" value="1"/>
</dbReference>
<dbReference type="RefSeq" id="WP_248939783.1">
    <property type="nucleotide sequence ID" value="NZ_JAKIKS010000025.1"/>
</dbReference>